<protein>
    <submittedName>
        <fullName evidence="2">Uncharacterized protein</fullName>
    </submittedName>
</protein>
<feature type="compositionally biased region" description="Polar residues" evidence="1">
    <location>
        <begin position="1"/>
        <end position="10"/>
    </location>
</feature>
<gene>
    <name evidence="2" type="ORF">BIW11_02558</name>
</gene>
<dbReference type="Proteomes" id="UP000192247">
    <property type="component" value="Unassembled WGS sequence"/>
</dbReference>
<dbReference type="InParanoid" id="A0A1V9Y0W7"/>
<organism evidence="2 3">
    <name type="scientific">Tropilaelaps mercedesae</name>
    <dbReference type="NCBI Taxonomy" id="418985"/>
    <lineage>
        <taxon>Eukaryota</taxon>
        <taxon>Metazoa</taxon>
        <taxon>Ecdysozoa</taxon>
        <taxon>Arthropoda</taxon>
        <taxon>Chelicerata</taxon>
        <taxon>Arachnida</taxon>
        <taxon>Acari</taxon>
        <taxon>Parasitiformes</taxon>
        <taxon>Mesostigmata</taxon>
        <taxon>Gamasina</taxon>
        <taxon>Dermanyssoidea</taxon>
        <taxon>Laelapidae</taxon>
        <taxon>Tropilaelaps</taxon>
    </lineage>
</organism>
<evidence type="ECO:0000313" key="3">
    <source>
        <dbReference type="Proteomes" id="UP000192247"/>
    </source>
</evidence>
<proteinExistence type="predicted"/>
<accession>A0A1V9Y0W7</accession>
<dbReference type="EMBL" id="MNPL01001142">
    <property type="protein sequence ID" value="OQR79407.1"/>
    <property type="molecule type" value="Genomic_DNA"/>
</dbReference>
<dbReference type="AlphaFoldDB" id="A0A1V9Y0W7"/>
<name>A0A1V9Y0W7_9ACAR</name>
<keyword evidence="3" id="KW-1185">Reference proteome</keyword>
<evidence type="ECO:0000256" key="1">
    <source>
        <dbReference type="SAM" id="MobiDB-lite"/>
    </source>
</evidence>
<sequence length="208" mass="23680">MVKNSINSAGEANHRYGGRAAKHQPTRVHQFLNLGTIFTEDMRELESVYEYVIREVHNKASDGRFRVNTTASALLTDDPFNLTREREYSKTDQVYHNYLRSQGRSRPSSLWVPVQYPCKKSALHNPIEAGFSRDSLKRVGFHCNGVSPFGYLENEGNFLTFSAHGDEEGNSKKKERKSFDASSGTMAPRYATAARVSLSLRLNRLFRR</sequence>
<comment type="caution">
    <text evidence="2">The sequence shown here is derived from an EMBL/GenBank/DDBJ whole genome shotgun (WGS) entry which is preliminary data.</text>
</comment>
<feature type="region of interest" description="Disordered" evidence="1">
    <location>
        <begin position="163"/>
        <end position="184"/>
    </location>
</feature>
<reference evidence="2 3" key="1">
    <citation type="journal article" date="2017" name="Gigascience">
        <title>Draft genome of the honey bee ectoparasitic mite, Tropilaelaps mercedesae, is shaped by the parasitic life history.</title>
        <authorList>
            <person name="Dong X."/>
            <person name="Armstrong S.D."/>
            <person name="Xia D."/>
            <person name="Makepeace B.L."/>
            <person name="Darby A.C."/>
            <person name="Kadowaki T."/>
        </authorList>
    </citation>
    <scope>NUCLEOTIDE SEQUENCE [LARGE SCALE GENOMIC DNA]</scope>
    <source>
        <strain evidence="2">Wuxi-XJTLU</strain>
    </source>
</reference>
<feature type="region of interest" description="Disordered" evidence="1">
    <location>
        <begin position="1"/>
        <end position="23"/>
    </location>
</feature>
<evidence type="ECO:0000313" key="2">
    <source>
        <dbReference type="EMBL" id="OQR79407.1"/>
    </source>
</evidence>